<gene>
    <name evidence="1" type="ORF">Mal48_46720</name>
</gene>
<dbReference type="EMBL" id="CP036267">
    <property type="protein sequence ID" value="QDT35395.1"/>
    <property type="molecule type" value="Genomic_DNA"/>
</dbReference>
<dbReference type="KEGG" id="tpol:Mal48_46720"/>
<keyword evidence="2" id="KW-1185">Reference proteome</keyword>
<dbReference type="PROSITE" id="PS51257">
    <property type="entry name" value="PROKAR_LIPOPROTEIN"/>
    <property type="match status" value="1"/>
</dbReference>
<proteinExistence type="predicted"/>
<accession>A0A517QUT3</accession>
<dbReference type="OrthoDB" id="291995at2"/>
<dbReference type="RefSeq" id="WP_145204892.1">
    <property type="nucleotide sequence ID" value="NZ_CP036267.1"/>
</dbReference>
<dbReference type="AlphaFoldDB" id="A0A517QUT3"/>
<sequence>MKLNLLVTFGILTCYSMLGCTGGSDPVAPATAEKGHDDHDHHDHGEGAHDHFETFSEAVADLAAKRDAIKTAMEADDLKKADGPVHALGHTLEELEELATKQGLSEEKLTEVKAARDALFEAFAALDETIHGKADGKSWADVSAEIDAAIAQLQTLTADAPKEEEASS</sequence>
<organism evidence="1 2">
    <name type="scientific">Thalassoglobus polymorphus</name>
    <dbReference type="NCBI Taxonomy" id="2527994"/>
    <lineage>
        <taxon>Bacteria</taxon>
        <taxon>Pseudomonadati</taxon>
        <taxon>Planctomycetota</taxon>
        <taxon>Planctomycetia</taxon>
        <taxon>Planctomycetales</taxon>
        <taxon>Planctomycetaceae</taxon>
        <taxon>Thalassoglobus</taxon>
    </lineage>
</organism>
<protein>
    <submittedName>
        <fullName evidence="1">Uncharacterized protein</fullName>
    </submittedName>
</protein>
<dbReference type="Proteomes" id="UP000315724">
    <property type="component" value="Chromosome"/>
</dbReference>
<evidence type="ECO:0000313" key="2">
    <source>
        <dbReference type="Proteomes" id="UP000315724"/>
    </source>
</evidence>
<evidence type="ECO:0000313" key="1">
    <source>
        <dbReference type="EMBL" id="QDT35395.1"/>
    </source>
</evidence>
<name>A0A517QUT3_9PLAN</name>
<reference evidence="1 2" key="1">
    <citation type="submission" date="2019-02" db="EMBL/GenBank/DDBJ databases">
        <title>Deep-cultivation of Planctomycetes and their phenomic and genomic characterization uncovers novel biology.</title>
        <authorList>
            <person name="Wiegand S."/>
            <person name="Jogler M."/>
            <person name="Boedeker C."/>
            <person name="Pinto D."/>
            <person name="Vollmers J."/>
            <person name="Rivas-Marin E."/>
            <person name="Kohn T."/>
            <person name="Peeters S.H."/>
            <person name="Heuer A."/>
            <person name="Rast P."/>
            <person name="Oberbeckmann S."/>
            <person name="Bunk B."/>
            <person name="Jeske O."/>
            <person name="Meyerdierks A."/>
            <person name="Storesund J.E."/>
            <person name="Kallscheuer N."/>
            <person name="Luecker S."/>
            <person name="Lage O.M."/>
            <person name="Pohl T."/>
            <person name="Merkel B.J."/>
            <person name="Hornburger P."/>
            <person name="Mueller R.-W."/>
            <person name="Bruemmer F."/>
            <person name="Labrenz M."/>
            <person name="Spormann A.M."/>
            <person name="Op den Camp H."/>
            <person name="Overmann J."/>
            <person name="Amann R."/>
            <person name="Jetten M.S.M."/>
            <person name="Mascher T."/>
            <person name="Medema M.H."/>
            <person name="Devos D.P."/>
            <person name="Kaster A.-K."/>
            <person name="Ovreas L."/>
            <person name="Rohde M."/>
            <person name="Galperin M.Y."/>
            <person name="Jogler C."/>
        </authorList>
    </citation>
    <scope>NUCLEOTIDE SEQUENCE [LARGE SCALE GENOMIC DNA]</scope>
    <source>
        <strain evidence="1 2">Mal48</strain>
    </source>
</reference>